<keyword evidence="2" id="KW-0614">Plasmid</keyword>
<keyword evidence="1" id="KW-0812">Transmembrane</keyword>
<dbReference type="EMBL" id="FJ876827">
    <property type="protein sequence ID" value="ADD63487.1"/>
    <property type="molecule type" value="Genomic_DNA"/>
</dbReference>
<keyword evidence="1" id="KW-0472">Membrane</keyword>
<protein>
    <submittedName>
        <fullName evidence="2">Uncharacterized protein</fullName>
    </submittedName>
</protein>
<geneLocation type="plasmid" evidence="2">
    <name>pKF3-140</name>
</geneLocation>
<evidence type="ECO:0000256" key="1">
    <source>
        <dbReference type="SAM" id="Phobius"/>
    </source>
</evidence>
<proteinExistence type="predicted"/>
<gene>
    <name evidence="2" type="ORF">pKF140-002</name>
</gene>
<evidence type="ECO:0000313" key="2">
    <source>
        <dbReference type="EMBL" id="ADD63487.1"/>
    </source>
</evidence>
<organism evidence="2">
    <name type="scientific">Klebsiella pneumoniae</name>
    <dbReference type="NCBI Taxonomy" id="573"/>
    <lineage>
        <taxon>Bacteria</taxon>
        <taxon>Pseudomonadati</taxon>
        <taxon>Pseudomonadota</taxon>
        <taxon>Gammaproteobacteria</taxon>
        <taxon>Enterobacterales</taxon>
        <taxon>Enterobacteriaceae</taxon>
        <taxon>Klebsiella/Raoultella group</taxon>
        <taxon>Klebsiella</taxon>
        <taxon>Klebsiella pneumoniae complex</taxon>
    </lineage>
</organism>
<accession>D4HQP0</accession>
<name>D4HQP0_KLEPN</name>
<sequence>MTFLITFIYMRKYMLILICYNISFINATLITQRSVITSE</sequence>
<reference evidence="2" key="1">
    <citation type="journal article" date="2010" name="PLoS ONE">
        <title>Sequencing and genetic variation of multidrug resistance plasmids in Klebsiella pneumoniae.</title>
        <authorList>
            <person name="Zhao F."/>
            <person name="Bai J."/>
            <person name="Wu J."/>
            <person name="Liu J."/>
            <person name="Zhou M."/>
            <person name="Xia S."/>
            <person name="Wang S."/>
            <person name="Yao X."/>
            <person name="Yi H."/>
            <person name="Lin M."/>
            <person name="Gao S."/>
            <person name="Zhou T."/>
            <person name="Xu Z."/>
            <person name="Niu Y."/>
            <person name="Bao Q."/>
        </authorList>
    </citation>
    <scope>NUCLEOTIDE SEQUENCE</scope>
    <source>
        <strain evidence="2">KF3</strain>
        <plasmid evidence="2">pKF3-140</plasmid>
    </source>
</reference>
<feature type="transmembrane region" description="Helical" evidence="1">
    <location>
        <begin position="12"/>
        <end position="30"/>
    </location>
</feature>
<dbReference type="AlphaFoldDB" id="D4HQP0"/>
<keyword evidence="1" id="KW-1133">Transmembrane helix</keyword>